<dbReference type="SUPFAM" id="SSF56935">
    <property type="entry name" value="Porins"/>
    <property type="match status" value="1"/>
</dbReference>
<dbReference type="Proteomes" id="UP000019380">
    <property type="component" value="Unassembled WGS sequence"/>
</dbReference>
<dbReference type="Gene3D" id="2.40.160.10">
    <property type="entry name" value="Porin"/>
    <property type="match status" value="1"/>
</dbReference>
<dbReference type="EMBL" id="CBXG010000003">
    <property type="protein sequence ID" value="CDM02680.1"/>
    <property type="molecule type" value="Genomic_DNA"/>
</dbReference>
<reference evidence="1 2" key="1">
    <citation type="submission" date="2013-12" db="EMBL/GenBank/DDBJ databases">
        <title>Improved hybrid genome assemblies of Bacteroides xylanisolvens SD CC 1b and Bacteroides xylanisolvens SD CC 2a using Illumina and 454 Sequencing.</title>
        <authorList>
            <person name="Ramaraj T."/>
            <person name="Sundararajan A."/>
            <person name="Mudge J."/>
            <person name="Schilkey F.D."/>
            <person name="Delvecchio V."/>
            <person name="Donlon M."/>
            <person name="Ziemer C."/>
        </authorList>
    </citation>
    <scope>NUCLEOTIDE SEQUENCE [LARGE SCALE GENOMIC DNA]</scope>
</reference>
<accession>W6PF16</accession>
<gene>
    <name evidence="1" type="ORF">BN890_2260</name>
</gene>
<organism evidence="1 2">
    <name type="scientific">Bacteroides xylanisolvens SD CC 1b</name>
    <dbReference type="NCBI Taxonomy" id="702447"/>
    <lineage>
        <taxon>Bacteria</taxon>
        <taxon>Pseudomonadati</taxon>
        <taxon>Bacteroidota</taxon>
        <taxon>Bacteroidia</taxon>
        <taxon>Bacteroidales</taxon>
        <taxon>Bacteroidaceae</taxon>
        <taxon>Bacteroides</taxon>
    </lineage>
</organism>
<proteinExistence type="predicted"/>
<evidence type="ECO:0008006" key="3">
    <source>
        <dbReference type="Google" id="ProtNLM"/>
    </source>
</evidence>
<evidence type="ECO:0000313" key="2">
    <source>
        <dbReference type="Proteomes" id="UP000019380"/>
    </source>
</evidence>
<name>W6PF16_9BACE</name>
<dbReference type="AlphaFoldDB" id="W6PF16"/>
<comment type="caution">
    <text evidence="1">The sequence shown here is derived from an EMBL/GenBank/DDBJ whole genome shotgun (WGS) entry which is preliminary data.</text>
</comment>
<sequence>MPYLLTSYNFAADKIIKKMRKITAIIILCFLHSLTLPAQETKEKSKNRKTSSTEEYTKFRFGGYGEMAASYKDYNFNRFTPNGSGKLNRGEISIPRFVLAFDYKFSSKWVLSTEIEFEYGGTGSAREIEWFEENGEYETEIEKGGEVALEQFHITRLINKHINLRFGHMIVPVGLTNNHHEPINFFGVYRPEGETTILPSTWHETGIAVFGEIGRFDYELQLVNGLDPQGFRSEDWIKNGRQGAFEVNNFTSPAFVARVNYHGVKGLRVGASFYYNQTAKNGTKPWRNTGYKFPVTIVTGDLQYKGFNNNLIVRGNAVYGNLGASGALTTINNSSSAASGYPNTTVAQNAVSYGGEAGYNIGSFFHSKAPRIYPFIRYEYYNPMEKTEANTGLLADKRFQVSAVTAGLNYYALPNLVIKADYTHRSIGGGKYNDENLVSVGIAYIGWFIKK</sequence>
<evidence type="ECO:0000313" key="1">
    <source>
        <dbReference type="EMBL" id="CDM02680.1"/>
    </source>
</evidence>
<dbReference type="InterPro" id="IPR023614">
    <property type="entry name" value="Porin_dom_sf"/>
</dbReference>
<protein>
    <recommendedName>
        <fullName evidence="3">Phosphate-selective porin O and P</fullName>
    </recommendedName>
</protein>